<dbReference type="Gene3D" id="1.10.1220.10">
    <property type="entry name" value="Met repressor-like"/>
    <property type="match status" value="1"/>
</dbReference>
<dbReference type="RefSeq" id="WP_164506591.1">
    <property type="nucleotide sequence ID" value="NZ_JBHTOF010000027.1"/>
</dbReference>
<sequence>MTNLAPNKKRIQVNVDAKAATEAEAVFEALGISPTTVLNMLYKKVAAEGKIPFDLSLTEDQLANLRLNKAIEPLNKQPKIIDNDADAERFLFSDD</sequence>
<dbReference type="InterPro" id="IPR013321">
    <property type="entry name" value="Arc_rbn_hlx_hlx"/>
</dbReference>
<dbReference type="PANTHER" id="PTHR38781">
    <property type="entry name" value="ANTITOXIN DINJ-RELATED"/>
    <property type="match status" value="1"/>
</dbReference>
<evidence type="ECO:0000256" key="1">
    <source>
        <dbReference type="ARBA" id="ARBA00010562"/>
    </source>
</evidence>
<organism evidence="3 4">
    <name type="scientific">Lapidilactobacillus mulanensis</name>
    <dbReference type="NCBI Taxonomy" id="2485999"/>
    <lineage>
        <taxon>Bacteria</taxon>
        <taxon>Bacillati</taxon>
        <taxon>Bacillota</taxon>
        <taxon>Bacilli</taxon>
        <taxon>Lactobacillales</taxon>
        <taxon>Lactobacillaceae</taxon>
        <taxon>Lapidilactobacillus</taxon>
    </lineage>
</organism>
<name>A0ABW4DKL4_9LACO</name>
<comment type="similarity">
    <text evidence="1">Belongs to the RelB/DinJ antitoxin family.</text>
</comment>
<dbReference type="Proteomes" id="UP001597244">
    <property type="component" value="Unassembled WGS sequence"/>
</dbReference>
<proteinExistence type="inferred from homology"/>
<dbReference type="NCBIfam" id="TIGR02384">
    <property type="entry name" value="RelB_DinJ"/>
    <property type="match status" value="1"/>
</dbReference>
<protein>
    <submittedName>
        <fullName evidence="3">Type II toxin-antitoxin system RelB/DinJ family antitoxin</fullName>
    </submittedName>
</protein>
<dbReference type="InterPro" id="IPR007337">
    <property type="entry name" value="RelB/DinJ"/>
</dbReference>
<dbReference type="PANTHER" id="PTHR38781:SF1">
    <property type="entry name" value="ANTITOXIN DINJ-RELATED"/>
    <property type="match status" value="1"/>
</dbReference>
<dbReference type="Pfam" id="PF04221">
    <property type="entry name" value="RelB"/>
    <property type="match status" value="1"/>
</dbReference>
<keyword evidence="4" id="KW-1185">Reference proteome</keyword>
<evidence type="ECO:0000256" key="2">
    <source>
        <dbReference type="ARBA" id="ARBA00022649"/>
    </source>
</evidence>
<evidence type="ECO:0000313" key="3">
    <source>
        <dbReference type="EMBL" id="MFD1465215.1"/>
    </source>
</evidence>
<gene>
    <name evidence="3" type="ORF">ACFQ4L_03815</name>
</gene>
<reference evidence="4" key="1">
    <citation type="journal article" date="2019" name="Int. J. Syst. Evol. Microbiol.">
        <title>The Global Catalogue of Microorganisms (GCM) 10K type strain sequencing project: providing services to taxonomists for standard genome sequencing and annotation.</title>
        <authorList>
            <consortium name="The Broad Institute Genomics Platform"/>
            <consortium name="The Broad Institute Genome Sequencing Center for Infectious Disease"/>
            <person name="Wu L."/>
            <person name="Ma J."/>
        </authorList>
    </citation>
    <scope>NUCLEOTIDE SEQUENCE [LARGE SCALE GENOMIC DNA]</scope>
    <source>
        <strain evidence="4">CCM 8951</strain>
    </source>
</reference>
<comment type="caution">
    <text evidence="3">The sequence shown here is derived from an EMBL/GenBank/DDBJ whole genome shotgun (WGS) entry which is preliminary data.</text>
</comment>
<keyword evidence="2" id="KW-1277">Toxin-antitoxin system</keyword>
<accession>A0ABW4DKL4</accession>
<evidence type="ECO:0000313" key="4">
    <source>
        <dbReference type="Proteomes" id="UP001597244"/>
    </source>
</evidence>
<dbReference type="EMBL" id="JBHTOF010000027">
    <property type="protein sequence ID" value="MFD1465215.1"/>
    <property type="molecule type" value="Genomic_DNA"/>
</dbReference>